<dbReference type="InterPro" id="IPR036679">
    <property type="entry name" value="FlgN-like_sf"/>
</dbReference>
<keyword evidence="2" id="KW-1185">Reference proteome</keyword>
<evidence type="ECO:0000313" key="1">
    <source>
        <dbReference type="EMBL" id="GGI66181.1"/>
    </source>
</evidence>
<accession>A0A917JG55</accession>
<dbReference type="RefSeq" id="WP_188368012.1">
    <property type="nucleotide sequence ID" value="NZ_BMDT01000008.1"/>
</dbReference>
<evidence type="ECO:0000313" key="2">
    <source>
        <dbReference type="Proteomes" id="UP000622610"/>
    </source>
</evidence>
<proteinExistence type="predicted"/>
<comment type="caution">
    <text evidence="1">The sequence shown here is derived from an EMBL/GenBank/DDBJ whole genome shotgun (WGS) entry which is preliminary data.</text>
</comment>
<dbReference type="SUPFAM" id="SSF140566">
    <property type="entry name" value="FlgN-like"/>
    <property type="match status" value="1"/>
</dbReference>
<gene>
    <name evidence="1" type="ORF">GCM10011482_18350</name>
</gene>
<name>A0A917JG55_9ENTE</name>
<dbReference type="EMBL" id="BMDT01000008">
    <property type="protein sequence ID" value="GGI66181.1"/>
    <property type="molecule type" value="Genomic_DNA"/>
</dbReference>
<dbReference type="Proteomes" id="UP000622610">
    <property type="component" value="Unassembled WGS sequence"/>
</dbReference>
<dbReference type="AlphaFoldDB" id="A0A917JG55"/>
<dbReference type="Gene3D" id="1.20.58.300">
    <property type="entry name" value="FlgN-like"/>
    <property type="match status" value="1"/>
</dbReference>
<dbReference type="GO" id="GO:0044780">
    <property type="term" value="P:bacterial-type flagellum assembly"/>
    <property type="evidence" value="ECO:0007669"/>
    <property type="project" value="InterPro"/>
</dbReference>
<evidence type="ECO:0008006" key="3">
    <source>
        <dbReference type="Google" id="ProtNLM"/>
    </source>
</evidence>
<reference evidence="1" key="1">
    <citation type="journal article" date="2014" name="Int. J. Syst. Evol. Microbiol.">
        <title>Complete genome sequence of Corynebacterium casei LMG S-19264T (=DSM 44701T), isolated from a smear-ripened cheese.</title>
        <authorList>
            <consortium name="US DOE Joint Genome Institute (JGI-PGF)"/>
            <person name="Walter F."/>
            <person name="Albersmeier A."/>
            <person name="Kalinowski J."/>
            <person name="Ruckert C."/>
        </authorList>
    </citation>
    <scope>NUCLEOTIDE SEQUENCE</scope>
    <source>
        <strain evidence="1">CCM 8433</strain>
    </source>
</reference>
<protein>
    <recommendedName>
        <fullName evidence="3">FlgN protein</fullName>
    </recommendedName>
</protein>
<sequence length="120" mass="14082">MNEAKFETQLQRFFNLLKKEKKVLIKNQAEKLEELVTQKESYVDVLNNYEGDVTPRMKELIQSIQFQQEENLLLTQQAISYQTVLMDAVKKTMQTSTHTTYSKTQVQSAQRPTTMINTKF</sequence>
<reference evidence="1" key="2">
    <citation type="submission" date="2020-09" db="EMBL/GenBank/DDBJ databases">
        <authorList>
            <person name="Sun Q."/>
            <person name="Sedlacek I."/>
        </authorList>
    </citation>
    <scope>NUCLEOTIDE SEQUENCE</scope>
    <source>
        <strain evidence="1">CCM 8433</strain>
    </source>
</reference>
<organism evidence="1 2">
    <name type="scientific">Enterococcus alcedinis</name>
    <dbReference type="NCBI Taxonomy" id="1274384"/>
    <lineage>
        <taxon>Bacteria</taxon>
        <taxon>Bacillati</taxon>
        <taxon>Bacillota</taxon>
        <taxon>Bacilli</taxon>
        <taxon>Lactobacillales</taxon>
        <taxon>Enterococcaceae</taxon>
        <taxon>Enterococcus</taxon>
    </lineage>
</organism>